<gene>
    <name evidence="10" type="primary">106074874</name>
</gene>
<comment type="subcellular location">
    <subcellularLocation>
        <location evidence="1">Membrane</location>
        <topology evidence="1">Multi-pass membrane protein</topology>
    </subcellularLocation>
</comment>
<keyword evidence="4" id="KW-0297">G-protein coupled receptor</keyword>
<dbReference type="VEuPathDB" id="VectorBase:BGLAX_046529"/>
<dbReference type="SUPFAM" id="SSF81321">
    <property type="entry name" value="Family A G protein-coupled receptor-like"/>
    <property type="match status" value="1"/>
</dbReference>
<evidence type="ECO:0000256" key="5">
    <source>
        <dbReference type="ARBA" id="ARBA00023136"/>
    </source>
</evidence>
<dbReference type="PRINTS" id="PR00237">
    <property type="entry name" value="GPCRRHODOPSN"/>
</dbReference>
<dbReference type="AlphaFoldDB" id="A0A2C9L6K3"/>
<dbReference type="GO" id="GO:0005886">
    <property type="term" value="C:plasma membrane"/>
    <property type="evidence" value="ECO:0007669"/>
    <property type="project" value="TreeGrafter"/>
</dbReference>
<dbReference type="STRING" id="6526.A0A2C9L6K3"/>
<evidence type="ECO:0000256" key="1">
    <source>
        <dbReference type="ARBA" id="ARBA00004141"/>
    </source>
</evidence>
<dbReference type="PANTHER" id="PTHR24243:SF230">
    <property type="entry name" value="G-PROTEIN COUPLED RECEPTORS FAMILY 1 PROFILE DOMAIN-CONTAINING PROTEIN"/>
    <property type="match status" value="1"/>
</dbReference>
<organism evidence="10 11">
    <name type="scientific">Biomphalaria glabrata</name>
    <name type="common">Bloodfluke planorb</name>
    <name type="synonym">Freshwater snail</name>
    <dbReference type="NCBI Taxonomy" id="6526"/>
    <lineage>
        <taxon>Eukaryota</taxon>
        <taxon>Metazoa</taxon>
        <taxon>Spiralia</taxon>
        <taxon>Lophotrochozoa</taxon>
        <taxon>Mollusca</taxon>
        <taxon>Gastropoda</taxon>
        <taxon>Heterobranchia</taxon>
        <taxon>Euthyneura</taxon>
        <taxon>Panpulmonata</taxon>
        <taxon>Hygrophila</taxon>
        <taxon>Lymnaeoidea</taxon>
        <taxon>Planorbidae</taxon>
        <taxon>Biomphalaria</taxon>
    </lineage>
</organism>
<feature type="transmembrane region" description="Helical" evidence="8">
    <location>
        <begin position="195"/>
        <end position="214"/>
    </location>
</feature>
<feature type="transmembrane region" description="Helical" evidence="8">
    <location>
        <begin position="40"/>
        <end position="61"/>
    </location>
</feature>
<dbReference type="KEGG" id="bgt:106074874"/>
<keyword evidence="2 8" id="KW-0812">Transmembrane</keyword>
<evidence type="ECO:0000256" key="8">
    <source>
        <dbReference type="SAM" id="Phobius"/>
    </source>
</evidence>
<proteinExistence type="predicted"/>
<evidence type="ECO:0000256" key="7">
    <source>
        <dbReference type="ARBA" id="ARBA00023224"/>
    </source>
</evidence>
<dbReference type="Proteomes" id="UP000076420">
    <property type="component" value="Unassembled WGS sequence"/>
</dbReference>
<dbReference type="PROSITE" id="PS50262">
    <property type="entry name" value="G_PROTEIN_RECEP_F1_2"/>
    <property type="match status" value="1"/>
</dbReference>
<dbReference type="Gene3D" id="1.20.1070.10">
    <property type="entry name" value="Rhodopsin 7-helix transmembrane proteins"/>
    <property type="match status" value="1"/>
</dbReference>
<reference evidence="10" key="1">
    <citation type="submission" date="2020-05" db="UniProtKB">
        <authorList>
            <consortium name="EnsemblMetazoa"/>
        </authorList>
    </citation>
    <scope>IDENTIFICATION</scope>
    <source>
        <strain evidence="10">BB02</strain>
    </source>
</reference>
<evidence type="ECO:0000256" key="2">
    <source>
        <dbReference type="ARBA" id="ARBA00022692"/>
    </source>
</evidence>
<dbReference type="EnsemblMetazoa" id="BGLB027655-RA">
    <property type="protein sequence ID" value="BGLB027655-PA"/>
    <property type="gene ID" value="BGLB027655"/>
</dbReference>
<dbReference type="VEuPathDB" id="VectorBase:BGLB027655"/>
<keyword evidence="6" id="KW-0675">Receptor</keyword>
<feature type="transmembrane region" description="Helical" evidence="8">
    <location>
        <begin position="264"/>
        <end position="291"/>
    </location>
</feature>
<dbReference type="InterPro" id="IPR000276">
    <property type="entry name" value="GPCR_Rhodpsn"/>
</dbReference>
<dbReference type="GO" id="GO:0004930">
    <property type="term" value="F:G protein-coupled receptor activity"/>
    <property type="evidence" value="ECO:0007669"/>
    <property type="project" value="UniProtKB-KW"/>
</dbReference>
<dbReference type="PANTHER" id="PTHR24243">
    <property type="entry name" value="G-PROTEIN COUPLED RECEPTOR"/>
    <property type="match status" value="1"/>
</dbReference>
<evidence type="ECO:0000259" key="9">
    <source>
        <dbReference type="PROSITE" id="PS50262"/>
    </source>
</evidence>
<accession>A0A2C9L6K3</accession>
<evidence type="ECO:0000313" key="11">
    <source>
        <dbReference type="Proteomes" id="UP000076420"/>
    </source>
</evidence>
<keyword evidence="5 8" id="KW-0472">Membrane</keyword>
<keyword evidence="3 8" id="KW-1133">Transmembrane helix</keyword>
<feature type="transmembrane region" description="Helical" evidence="8">
    <location>
        <begin position="152"/>
        <end position="175"/>
    </location>
</feature>
<evidence type="ECO:0000256" key="4">
    <source>
        <dbReference type="ARBA" id="ARBA00023040"/>
    </source>
</evidence>
<evidence type="ECO:0000313" key="10">
    <source>
        <dbReference type="EnsemblMetazoa" id="BGLB027655-PA"/>
    </source>
</evidence>
<protein>
    <recommendedName>
        <fullName evidence="9">G-protein coupled receptors family 1 profile domain-containing protein</fullName>
    </recommendedName>
</protein>
<dbReference type="Pfam" id="PF00001">
    <property type="entry name" value="7tm_1"/>
    <property type="match status" value="1"/>
</dbReference>
<evidence type="ECO:0000256" key="6">
    <source>
        <dbReference type="ARBA" id="ARBA00023170"/>
    </source>
</evidence>
<keyword evidence="7" id="KW-0807">Transducer</keyword>
<dbReference type="InterPro" id="IPR017452">
    <property type="entry name" value="GPCR_Rhodpsn_7TM"/>
</dbReference>
<feature type="domain" description="G-protein coupled receptors family 1 profile" evidence="9">
    <location>
        <begin position="55"/>
        <end position="319"/>
    </location>
</feature>
<feature type="transmembrane region" description="Helical" evidence="8">
    <location>
        <begin position="112"/>
        <end position="131"/>
    </location>
</feature>
<feature type="transmembrane region" description="Helical" evidence="8">
    <location>
        <begin position="73"/>
        <end position="92"/>
    </location>
</feature>
<name>A0A2C9L6K3_BIOGL</name>
<sequence length="339" mass="39475">MDITEDIFNAHPTEYINISELALDANINEENTANTFHTFLFKYFMFILCSIGLPGNTLIVITMVKPQPFGPASFLIVYLAVSDCVALVIILFEYQLQFYEENLFFRKCQLFYVPATAITAVCNWTHVLISFERFVSIYYPIKRRYLLTLKRTKFIVTLLSVFLVVSVILMFQLLVEDNECKPKYIDHGVFLTIQGVLYIFCPFSLVTFFTTLVVKKLHHISIRRLLTCDTYKGSDAWQMAEYLNSRRPMDGRQLRQYESSLSKLVIAASCMFFFLNVSSCVFFLIIMHTVTIHDSTFSTITDFLFVLNDCTHAFNFFIYLFLDEFRKKVCALLKVCFKC</sequence>
<evidence type="ECO:0000256" key="3">
    <source>
        <dbReference type="ARBA" id="ARBA00022989"/>
    </source>
</evidence>
<feature type="transmembrane region" description="Helical" evidence="8">
    <location>
        <begin position="303"/>
        <end position="322"/>
    </location>
</feature>